<dbReference type="PANTHER" id="PTHR47027:SF20">
    <property type="entry name" value="REVERSE TRANSCRIPTASE-LIKE PROTEIN WITH RNA-DIRECTED DNA POLYMERASE DOMAIN"/>
    <property type="match status" value="1"/>
</dbReference>
<protein>
    <recommendedName>
        <fullName evidence="3">Reverse transcriptase domain-containing protein</fullName>
    </recommendedName>
</protein>
<dbReference type="PANTHER" id="PTHR47027">
    <property type="entry name" value="REVERSE TRANSCRIPTASE DOMAIN-CONTAINING PROTEIN"/>
    <property type="match status" value="1"/>
</dbReference>
<dbReference type="EMBL" id="JAIZAY010000100">
    <property type="protein sequence ID" value="KAJ8019050.1"/>
    <property type="molecule type" value="Genomic_DNA"/>
</dbReference>
<name>A0A9Q0YCT5_HOLLE</name>
<proteinExistence type="predicted"/>
<evidence type="ECO:0008006" key="3">
    <source>
        <dbReference type="Google" id="ProtNLM"/>
    </source>
</evidence>
<dbReference type="AlphaFoldDB" id="A0A9Q0YCT5"/>
<sequence>MRLPLPTIAINDSRLVTVDNFRYLGSLISSNVNLDAEINARIGRAATVMSKLRKRVWENKHLTLNTKMKVYQACVLSTLLYGSETWATDTKQGTCLGTTWEDKVTNSEVLSKAKLHTIFARLSERRLRWFGRVHRIKKCRIPRGLLYGQLERGSHPRGRPFGSGIHVRGTFSQHTLTSPAGGICFRMVNLAFCSERRGEKS</sequence>
<comment type="caution">
    <text evidence="1">The sequence shown here is derived from an EMBL/GenBank/DDBJ whole genome shotgun (WGS) entry which is preliminary data.</text>
</comment>
<gene>
    <name evidence="1" type="ORF">HOLleu_42612</name>
</gene>
<reference evidence="1" key="1">
    <citation type="submission" date="2021-10" db="EMBL/GenBank/DDBJ databases">
        <title>Tropical sea cucumber genome reveals ecological adaptation and Cuvierian tubules defense mechanism.</title>
        <authorList>
            <person name="Chen T."/>
        </authorList>
    </citation>
    <scope>NUCLEOTIDE SEQUENCE</scope>
    <source>
        <strain evidence="1">Nanhai2018</strain>
        <tissue evidence="1">Muscle</tissue>
    </source>
</reference>
<evidence type="ECO:0000313" key="2">
    <source>
        <dbReference type="Proteomes" id="UP001152320"/>
    </source>
</evidence>
<dbReference type="Proteomes" id="UP001152320">
    <property type="component" value="Unassembled WGS sequence"/>
</dbReference>
<accession>A0A9Q0YCT5</accession>
<dbReference type="OrthoDB" id="425681at2759"/>
<keyword evidence="2" id="KW-1185">Reference proteome</keyword>
<organism evidence="1 2">
    <name type="scientific">Holothuria leucospilota</name>
    <name type="common">Black long sea cucumber</name>
    <name type="synonym">Mertensiothuria leucospilota</name>
    <dbReference type="NCBI Taxonomy" id="206669"/>
    <lineage>
        <taxon>Eukaryota</taxon>
        <taxon>Metazoa</taxon>
        <taxon>Echinodermata</taxon>
        <taxon>Eleutherozoa</taxon>
        <taxon>Echinozoa</taxon>
        <taxon>Holothuroidea</taxon>
        <taxon>Aspidochirotacea</taxon>
        <taxon>Aspidochirotida</taxon>
        <taxon>Holothuriidae</taxon>
        <taxon>Holothuria</taxon>
    </lineage>
</organism>
<evidence type="ECO:0000313" key="1">
    <source>
        <dbReference type="EMBL" id="KAJ8019050.1"/>
    </source>
</evidence>